<dbReference type="InterPro" id="IPR008978">
    <property type="entry name" value="HSP20-like_chaperone"/>
</dbReference>
<evidence type="ECO:0000313" key="2">
    <source>
        <dbReference type="EMBL" id="QIK77383.1"/>
    </source>
</evidence>
<dbReference type="InterPro" id="IPR031107">
    <property type="entry name" value="Small_HSP"/>
</dbReference>
<dbReference type="EMBL" id="CP049866">
    <property type="protein sequence ID" value="QIK77383.1"/>
    <property type="molecule type" value="Genomic_DNA"/>
</dbReference>
<sequence length="156" mass="17737">MKREHHRGWPLETLWSQDLVDTAFGDMFRTFFNGESVLDRAQGAHVMRLEEFVEDDTCVIRAELPGIDPEKDVEISVADGILHLRAEREERSEEKRPDGYRSEFHYGRLSRSVRLPEGATEADVTASYKDGILEVRVPAPKAEVTTTPTKIPITRG</sequence>
<dbReference type="AlphaFoldDB" id="A0A6G7YKW2"/>
<dbReference type="InterPro" id="IPR002068">
    <property type="entry name" value="A-crystallin/Hsp20_dom"/>
</dbReference>
<proteinExistence type="predicted"/>
<organism evidence="2 3">
    <name type="scientific">Nocardioides piscis</name>
    <dbReference type="NCBI Taxonomy" id="2714938"/>
    <lineage>
        <taxon>Bacteria</taxon>
        <taxon>Bacillati</taxon>
        <taxon>Actinomycetota</taxon>
        <taxon>Actinomycetes</taxon>
        <taxon>Propionibacteriales</taxon>
        <taxon>Nocardioidaceae</taxon>
        <taxon>Nocardioides</taxon>
    </lineage>
</organism>
<dbReference type="KEGG" id="npi:G7071_11515"/>
<dbReference type="SUPFAM" id="SSF49764">
    <property type="entry name" value="HSP20-like chaperones"/>
    <property type="match status" value="1"/>
</dbReference>
<dbReference type="Gene3D" id="2.60.40.790">
    <property type="match status" value="1"/>
</dbReference>
<dbReference type="Pfam" id="PF00011">
    <property type="entry name" value="HSP20"/>
    <property type="match status" value="1"/>
</dbReference>
<reference evidence="2 3" key="1">
    <citation type="submission" date="2020-03" db="EMBL/GenBank/DDBJ databases">
        <title>Nocardioides sp. nov., isolated from fish.</title>
        <authorList>
            <person name="Hyun D.-W."/>
            <person name="Bae J.-W."/>
        </authorList>
    </citation>
    <scope>NUCLEOTIDE SEQUENCE [LARGE SCALE GENOMIC DNA]</scope>
    <source>
        <strain evidence="2 3">HDW12A</strain>
    </source>
</reference>
<gene>
    <name evidence="2" type="ORF">G7071_11515</name>
</gene>
<evidence type="ECO:0000259" key="1">
    <source>
        <dbReference type="Pfam" id="PF00011"/>
    </source>
</evidence>
<evidence type="ECO:0000313" key="3">
    <source>
        <dbReference type="Proteomes" id="UP000502035"/>
    </source>
</evidence>
<name>A0A6G7YKW2_9ACTN</name>
<accession>A0A6G7YKW2</accession>
<dbReference type="PANTHER" id="PTHR11527">
    <property type="entry name" value="HEAT-SHOCK PROTEIN 20 FAMILY MEMBER"/>
    <property type="match status" value="1"/>
</dbReference>
<feature type="domain" description="SHSP" evidence="1">
    <location>
        <begin position="53"/>
        <end position="154"/>
    </location>
</feature>
<dbReference type="Proteomes" id="UP000502035">
    <property type="component" value="Chromosome"/>
</dbReference>
<protein>
    <submittedName>
        <fullName evidence="2">Hsp20 family protein</fullName>
    </submittedName>
</protein>
<keyword evidence="3" id="KW-1185">Reference proteome</keyword>
<dbReference type="CDD" id="cd06464">
    <property type="entry name" value="ACD_sHsps-like"/>
    <property type="match status" value="1"/>
</dbReference>